<dbReference type="Proteomes" id="UP000323274">
    <property type="component" value="Unassembled WGS sequence"/>
</dbReference>
<accession>A0A5A5U0M0</accession>
<keyword evidence="2 10" id="KW-1003">Cell membrane</keyword>
<reference evidence="11 12" key="1">
    <citation type="submission" date="2019-04" db="EMBL/GenBank/DDBJ databases">
        <title>A pseudo-fructophilic Leuconostoc citreum strain F192-5 isolated from peel of satsuma mandarin: the first report for isolation and characterization of strain-dependent fructophilic-like characteristics.</title>
        <authorList>
            <person name="Maeno S."/>
            <person name="Tanizawa Y."/>
            <person name="Kajikawa A."/>
            <person name="Kanesaki Y."/>
            <person name="Kubota E."/>
            <person name="Arita M."/>
            <person name="Leon D."/>
            <person name="Endo A."/>
        </authorList>
    </citation>
    <scope>NUCLEOTIDE SEQUENCE [LARGE SCALE GENOMIC DNA]</scope>
    <source>
        <strain evidence="11 12">F192-5</strain>
    </source>
</reference>
<dbReference type="AlphaFoldDB" id="A0A5A5U0M0"/>
<feature type="transmembrane region" description="Helical" evidence="10">
    <location>
        <begin position="6"/>
        <end position="25"/>
    </location>
</feature>
<comment type="similarity">
    <text evidence="7 10">Belongs to the fluoride channel Fluc/FEX (TC 1.A.43) family.</text>
</comment>
<name>A0A5A5U0M0_LEUCI</name>
<evidence type="ECO:0000256" key="6">
    <source>
        <dbReference type="ARBA" id="ARBA00023303"/>
    </source>
</evidence>
<dbReference type="InterPro" id="IPR003691">
    <property type="entry name" value="FluC"/>
</dbReference>
<dbReference type="GeneID" id="61101945"/>
<dbReference type="GO" id="GO:0140114">
    <property type="term" value="P:cellular detoxification of fluoride"/>
    <property type="evidence" value="ECO:0007669"/>
    <property type="project" value="UniProtKB-UniRule"/>
</dbReference>
<keyword evidence="10" id="KW-0406">Ion transport</keyword>
<dbReference type="GO" id="GO:0062054">
    <property type="term" value="F:fluoride channel activity"/>
    <property type="evidence" value="ECO:0007669"/>
    <property type="project" value="UniProtKB-UniRule"/>
</dbReference>
<evidence type="ECO:0000256" key="8">
    <source>
        <dbReference type="ARBA" id="ARBA00035585"/>
    </source>
</evidence>
<sequence length="114" mass="12696">MKYFYLYIGAAVASGLGSLIRYLIISFTPVNRKLFTGVFWVNMMGAFLMGLLSVTVLSNEWRIFIGTGLIGGITTFSTMMTQGEQLVTLKQRSIYFLSTLCLGIFLFLIGAQLK</sequence>
<comment type="catalytic activity">
    <reaction evidence="8">
        <text>fluoride(in) = fluoride(out)</text>
        <dbReference type="Rhea" id="RHEA:76159"/>
        <dbReference type="ChEBI" id="CHEBI:17051"/>
    </reaction>
    <physiologicalReaction direction="left-to-right" evidence="8">
        <dbReference type="Rhea" id="RHEA:76160"/>
    </physiologicalReaction>
</comment>
<evidence type="ECO:0000256" key="10">
    <source>
        <dbReference type="HAMAP-Rule" id="MF_00454"/>
    </source>
</evidence>
<feature type="binding site" evidence="10">
    <location>
        <position position="74"/>
    </location>
    <ligand>
        <name>Na(+)</name>
        <dbReference type="ChEBI" id="CHEBI:29101"/>
        <note>structural</note>
    </ligand>
</feature>
<evidence type="ECO:0000256" key="3">
    <source>
        <dbReference type="ARBA" id="ARBA00022692"/>
    </source>
</evidence>
<dbReference type="GO" id="GO:0046872">
    <property type="term" value="F:metal ion binding"/>
    <property type="evidence" value="ECO:0007669"/>
    <property type="project" value="UniProtKB-KW"/>
</dbReference>
<keyword evidence="3 10" id="KW-0812">Transmembrane</keyword>
<comment type="subcellular location">
    <subcellularLocation>
        <location evidence="1 10">Cell membrane</location>
        <topology evidence="1 10">Multi-pass membrane protein</topology>
    </subcellularLocation>
</comment>
<protein>
    <recommendedName>
        <fullName evidence="10">Fluoride-specific ion channel FluC</fullName>
    </recommendedName>
</protein>
<evidence type="ECO:0000256" key="7">
    <source>
        <dbReference type="ARBA" id="ARBA00035120"/>
    </source>
</evidence>
<evidence type="ECO:0000313" key="11">
    <source>
        <dbReference type="EMBL" id="GDZ84700.1"/>
    </source>
</evidence>
<keyword evidence="10" id="KW-0915">Sodium</keyword>
<comment type="caution">
    <text evidence="11">The sequence shown here is derived from an EMBL/GenBank/DDBJ whole genome shotgun (WGS) entry which is preliminary data.</text>
</comment>
<dbReference type="EMBL" id="BJJW01000023">
    <property type="protein sequence ID" value="GDZ84700.1"/>
    <property type="molecule type" value="Genomic_DNA"/>
</dbReference>
<evidence type="ECO:0000256" key="4">
    <source>
        <dbReference type="ARBA" id="ARBA00022989"/>
    </source>
</evidence>
<comment type="function">
    <text evidence="9 10">Fluoride-specific ion channel. Important for reducing fluoride concentration in the cell, thus reducing its toxicity.</text>
</comment>
<dbReference type="GO" id="GO:0005886">
    <property type="term" value="C:plasma membrane"/>
    <property type="evidence" value="ECO:0007669"/>
    <property type="project" value="UniProtKB-SubCell"/>
</dbReference>
<feature type="transmembrane region" description="Helical" evidence="10">
    <location>
        <begin position="37"/>
        <end position="57"/>
    </location>
</feature>
<keyword evidence="5 10" id="KW-0472">Membrane</keyword>
<evidence type="ECO:0000256" key="1">
    <source>
        <dbReference type="ARBA" id="ARBA00004651"/>
    </source>
</evidence>
<feature type="transmembrane region" description="Helical" evidence="10">
    <location>
        <begin position="63"/>
        <end position="81"/>
    </location>
</feature>
<evidence type="ECO:0000256" key="9">
    <source>
        <dbReference type="ARBA" id="ARBA00049940"/>
    </source>
</evidence>
<dbReference type="Pfam" id="PF02537">
    <property type="entry name" value="CRCB"/>
    <property type="match status" value="1"/>
</dbReference>
<organism evidence="11 12">
    <name type="scientific">Leuconostoc citreum</name>
    <dbReference type="NCBI Taxonomy" id="33964"/>
    <lineage>
        <taxon>Bacteria</taxon>
        <taxon>Bacillati</taxon>
        <taxon>Bacillota</taxon>
        <taxon>Bacilli</taxon>
        <taxon>Lactobacillales</taxon>
        <taxon>Lactobacillaceae</taxon>
        <taxon>Leuconostoc</taxon>
    </lineage>
</organism>
<dbReference type="RefSeq" id="WP_004903627.1">
    <property type="nucleotide sequence ID" value="NZ_BJJW01000023.1"/>
</dbReference>
<keyword evidence="10" id="KW-0813">Transport</keyword>
<evidence type="ECO:0000256" key="5">
    <source>
        <dbReference type="ARBA" id="ARBA00023136"/>
    </source>
</evidence>
<feature type="binding site" evidence="10">
    <location>
        <position position="71"/>
    </location>
    <ligand>
        <name>Na(+)</name>
        <dbReference type="ChEBI" id="CHEBI:29101"/>
        <note>structural</note>
    </ligand>
</feature>
<feature type="transmembrane region" description="Helical" evidence="10">
    <location>
        <begin position="93"/>
        <end position="113"/>
    </location>
</feature>
<gene>
    <name evidence="11" type="primary">crcB1</name>
    <name evidence="10" type="synonym">crcB</name>
    <name evidence="10" type="synonym">fluC</name>
    <name evidence="11" type="ORF">LCIT_19420</name>
</gene>
<keyword evidence="10" id="KW-0479">Metal-binding</keyword>
<comment type="activity regulation">
    <text evidence="10">Na(+) is not transported, but it plays an essential structural role and its presence is essential for fluoride channel function.</text>
</comment>
<evidence type="ECO:0000313" key="12">
    <source>
        <dbReference type="Proteomes" id="UP000323274"/>
    </source>
</evidence>
<dbReference type="HAMAP" id="MF_00454">
    <property type="entry name" value="FluC"/>
    <property type="match status" value="1"/>
</dbReference>
<keyword evidence="4 10" id="KW-1133">Transmembrane helix</keyword>
<keyword evidence="6 10" id="KW-0407">Ion channel</keyword>
<evidence type="ECO:0000256" key="2">
    <source>
        <dbReference type="ARBA" id="ARBA00022475"/>
    </source>
</evidence>
<proteinExistence type="inferred from homology"/>